<keyword evidence="2" id="KW-0119">Carbohydrate metabolism</keyword>
<dbReference type="RefSeq" id="WP_096494278.1">
    <property type="nucleotide sequence ID" value="NZ_CP023445.1"/>
</dbReference>
<dbReference type="InterPro" id="IPR013783">
    <property type="entry name" value="Ig-like_fold"/>
</dbReference>
<sequence length="276" mass="28490">MTRAPAAAVAALLLTGALAGTATAAPADLVTSYTCATSTGQTVPVGVHFGGFLPDDVGALPNAVSYAQTAFVDLDLDITNLVEGRVDGDSTATVAASITGPSPRQVSADLTFAPGEGWSWLHAAGALAPLRLDPPGLHEIRLGDITLSLRPKSDDGAPLPPLDALCTRVPGGNDLLGTIQSLGFIADRPLRPTDLTVAETTPTTATVTWVGRSWWAATAGYDVYLDGALVTTTTDPRVTLTGLTPDRQHRLKVITRDVRGSTSLLSQGLVFATARA</sequence>
<dbReference type="PROSITE" id="PS50853">
    <property type="entry name" value="FN3"/>
    <property type="match status" value="1"/>
</dbReference>
<dbReference type="AlphaFoldDB" id="A0A290Z712"/>
<accession>A0A290Z712</accession>
<dbReference type="InterPro" id="IPR036116">
    <property type="entry name" value="FN3_sf"/>
</dbReference>
<evidence type="ECO:0000256" key="2">
    <source>
        <dbReference type="ARBA" id="ARBA00023326"/>
    </source>
</evidence>
<keyword evidence="2" id="KW-0624">Polysaccharide degradation</keyword>
<keyword evidence="1" id="KW-0378">Hydrolase</keyword>
<gene>
    <name evidence="5" type="ORF">CNX65_17125</name>
</gene>
<evidence type="ECO:0000256" key="3">
    <source>
        <dbReference type="SAM" id="SignalP"/>
    </source>
</evidence>
<name>A0A290Z712_9PSEU</name>
<feature type="domain" description="Fibronectin type-III" evidence="4">
    <location>
        <begin position="191"/>
        <end position="276"/>
    </location>
</feature>
<dbReference type="EMBL" id="CP023445">
    <property type="protein sequence ID" value="ATE54788.1"/>
    <property type="molecule type" value="Genomic_DNA"/>
</dbReference>
<keyword evidence="3" id="KW-0732">Signal</keyword>
<dbReference type="Pfam" id="PF00041">
    <property type="entry name" value="fn3"/>
    <property type="match status" value="1"/>
</dbReference>
<keyword evidence="1" id="KW-0326">Glycosidase</keyword>
<keyword evidence="6" id="KW-1185">Reference proteome</keyword>
<organism evidence="5 6">
    <name type="scientific">Actinosynnema pretiosum</name>
    <dbReference type="NCBI Taxonomy" id="42197"/>
    <lineage>
        <taxon>Bacteria</taxon>
        <taxon>Bacillati</taxon>
        <taxon>Actinomycetota</taxon>
        <taxon>Actinomycetes</taxon>
        <taxon>Pseudonocardiales</taxon>
        <taxon>Pseudonocardiaceae</taxon>
        <taxon>Actinosynnema</taxon>
    </lineage>
</organism>
<evidence type="ECO:0000256" key="1">
    <source>
        <dbReference type="ARBA" id="ARBA00023295"/>
    </source>
</evidence>
<dbReference type="Proteomes" id="UP000218505">
    <property type="component" value="Chromosome"/>
</dbReference>
<evidence type="ECO:0000313" key="6">
    <source>
        <dbReference type="Proteomes" id="UP000218505"/>
    </source>
</evidence>
<evidence type="ECO:0000259" key="4">
    <source>
        <dbReference type="PROSITE" id="PS50853"/>
    </source>
</evidence>
<dbReference type="GO" id="GO:0016798">
    <property type="term" value="F:hydrolase activity, acting on glycosyl bonds"/>
    <property type="evidence" value="ECO:0007669"/>
    <property type="project" value="UniProtKB-KW"/>
</dbReference>
<dbReference type="InterPro" id="IPR046542">
    <property type="entry name" value="DUF6801"/>
</dbReference>
<dbReference type="GO" id="GO:0000272">
    <property type="term" value="P:polysaccharide catabolic process"/>
    <property type="evidence" value="ECO:0007669"/>
    <property type="project" value="UniProtKB-KW"/>
</dbReference>
<feature type="chain" id="PRO_5012064115" description="Fibronectin type-III domain-containing protein" evidence="3">
    <location>
        <begin position="25"/>
        <end position="276"/>
    </location>
</feature>
<reference evidence="5" key="1">
    <citation type="submission" date="2017-09" db="EMBL/GenBank/DDBJ databases">
        <title>Complete Genome Sequence of ansamitocin-producing Bacterium Actinosynnema pretiosum X47.</title>
        <authorList>
            <person name="Cao G."/>
            <person name="Zong G."/>
            <person name="Zhong C."/>
            <person name="Fu J."/>
        </authorList>
    </citation>
    <scope>NUCLEOTIDE SEQUENCE [LARGE SCALE GENOMIC DNA]</scope>
    <source>
        <strain evidence="5">X47</strain>
    </source>
</reference>
<evidence type="ECO:0000313" key="5">
    <source>
        <dbReference type="EMBL" id="ATE54788.1"/>
    </source>
</evidence>
<dbReference type="InterPro" id="IPR003961">
    <property type="entry name" value="FN3_dom"/>
</dbReference>
<dbReference type="Gene3D" id="2.60.40.10">
    <property type="entry name" value="Immunoglobulins"/>
    <property type="match status" value="1"/>
</dbReference>
<dbReference type="Pfam" id="PF20611">
    <property type="entry name" value="DUF6801"/>
    <property type="match status" value="1"/>
</dbReference>
<proteinExistence type="predicted"/>
<feature type="signal peptide" evidence="3">
    <location>
        <begin position="1"/>
        <end position="24"/>
    </location>
</feature>
<dbReference type="KEGG" id="apre:CNX65_17125"/>
<protein>
    <recommendedName>
        <fullName evidence="4">Fibronectin type-III domain-containing protein</fullName>
    </recommendedName>
</protein>
<dbReference type="SMART" id="SM00060">
    <property type="entry name" value="FN3"/>
    <property type="match status" value="1"/>
</dbReference>
<dbReference type="SUPFAM" id="SSF49265">
    <property type="entry name" value="Fibronectin type III"/>
    <property type="match status" value="1"/>
</dbReference>